<comment type="caution">
    <text evidence="1">The sequence shown here is derived from an EMBL/GenBank/DDBJ whole genome shotgun (WGS) entry which is preliminary data.</text>
</comment>
<proteinExistence type="predicted"/>
<organism evidence="1 2">
    <name type="scientific">Xanthomonas chitinilytica</name>
    <dbReference type="NCBI Taxonomy" id="2989819"/>
    <lineage>
        <taxon>Bacteria</taxon>
        <taxon>Pseudomonadati</taxon>
        <taxon>Pseudomonadota</taxon>
        <taxon>Gammaproteobacteria</taxon>
        <taxon>Lysobacterales</taxon>
        <taxon>Lysobacteraceae</taxon>
        <taxon>Xanthomonas</taxon>
    </lineage>
</organism>
<dbReference type="RefSeq" id="WP_265126525.1">
    <property type="nucleotide sequence ID" value="NZ_JAPCHY010000002.1"/>
</dbReference>
<evidence type="ECO:0000313" key="2">
    <source>
        <dbReference type="Proteomes" id="UP001209922"/>
    </source>
</evidence>
<dbReference type="Proteomes" id="UP001209922">
    <property type="component" value="Unassembled WGS sequence"/>
</dbReference>
<reference evidence="1 2" key="1">
    <citation type="submission" date="2022-10" db="EMBL/GenBank/DDBJ databases">
        <title>Xanthomonas sp. H13-6.</title>
        <authorList>
            <person name="Liu X."/>
            <person name="Deng Z."/>
            <person name="Jiang Y."/>
            <person name="Yu T."/>
            <person name="Ai J."/>
        </authorList>
    </citation>
    <scope>NUCLEOTIDE SEQUENCE [LARGE SCALE GENOMIC DNA]</scope>
    <source>
        <strain evidence="1 2">H13-6</strain>
    </source>
</reference>
<sequence>MRSVFRHMTAHRRARDGAGIVALSYHRRVSSTGRSSGKMRRIVQAGMLWLVVAAPALACSCMVPDGTRSDHVRRNYQQARFVYSAYVHSVRASDEPMVPRTVKLRVLQVWKGDLAPGTWLEVESDPEHGLSGCGLAVEADTAILAYTRGPALASCTMTGPLHQATGDIPLLNRLAGR</sequence>
<protein>
    <recommendedName>
        <fullName evidence="3">Lipoprotein</fullName>
    </recommendedName>
</protein>
<evidence type="ECO:0008006" key="3">
    <source>
        <dbReference type="Google" id="ProtNLM"/>
    </source>
</evidence>
<evidence type="ECO:0000313" key="1">
    <source>
        <dbReference type="EMBL" id="MCW4471578.1"/>
    </source>
</evidence>
<name>A0ABT3JSV6_9XANT</name>
<dbReference type="EMBL" id="JAPCHY010000002">
    <property type="protein sequence ID" value="MCW4471578.1"/>
    <property type="molecule type" value="Genomic_DNA"/>
</dbReference>
<accession>A0ABT3JSV6</accession>
<keyword evidence="2" id="KW-1185">Reference proteome</keyword>
<gene>
    <name evidence="1" type="ORF">OK345_03540</name>
</gene>